<evidence type="ECO:0000313" key="2">
    <source>
        <dbReference type="EMBL" id="DAD28843.1"/>
    </source>
</evidence>
<accession>A0A822Y9R9</accession>
<organism evidence="2 3">
    <name type="scientific">Nelumbo nucifera</name>
    <name type="common">Sacred lotus</name>
    <dbReference type="NCBI Taxonomy" id="4432"/>
    <lineage>
        <taxon>Eukaryota</taxon>
        <taxon>Viridiplantae</taxon>
        <taxon>Streptophyta</taxon>
        <taxon>Embryophyta</taxon>
        <taxon>Tracheophyta</taxon>
        <taxon>Spermatophyta</taxon>
        <taxon>Magnoliopsida</taxon>
        <taxon>Proteales</taxon>
        <taxon>Nelumbonaceae</taxon>
        <taxon>Nelumbo</taxon>
    </lineage>
</organism>
<dbReference type="Proteomes" id="UP000607653">
    <property type="component" value="Unassembled WGS sequence"/>
</dbReference>
<sequence length="94" mass="10560">MHVVMNGGNTWHCCPGDLLLYQMVAFQILVNNLPTAKNTMESVEIVNNLISCMVQKIKAALSLRKLRDSEESTMRRVKVRVLAVIVLTCLKTTN</sequence>
<dbReference type="AlphaFoldDB" id="A0A822Y9R9"/>
<reference evidence="2 3" key="1">
    <citation type="journal article" date="2020" name="Mol. Biol. Evol.">
        <title>Distinct Expression and Methylation Patterns for Genes with Different Fates following a Single Whole-Genome Duplication in Flowering Plants.</title>
        <authorList>
            <person name="Shi T."/>
            <person name="Rahmani R.S."/>
            <person name="Gugger P.F."/>
            <person name="Wang M."/>
            <person name="Li H."/>
            <person name="Zhang Y."/>
            <person name="Li Z."/>
            <person name="Wang Q."/>
            <person name="Van de Peer Y."/>
            <person name="Marchal K."/>
            <person name="Chen J."/>
        </authorList>
    </citation>
    <scope>NUCLEOTIDE SEQUENCE [LARGE SCALE GENOMIC DNA]</scope>
    <source>
        <tissue evidence="2">Leaf</tissue>
    </source>
</reference>
<protein>
    <recommendedName>
        <fullName evidence="1">HD-Zip IV C-terminal domain-containing protein</fullName>
    </recommendedName>
</protein>
<feature type="domain" description="HD-Zip IV C-terminal" evidence="1">
    <location>
        <begin position="24"/>
        <end position="62"/>
    </location>
</feature>
<dbReference type="InterPro" id="IPR057993">
    <property type="entry name" value="HD-Zip_IV_C"/>
</dbReference>
<keyword evidence="3" id="KW-1185">Reference proteome</keyword>
<name>A0A822Y9R9_NELNU</name>
<evidence type="ECO:0000259" key="1">
    <source>
        <dbReference type="Pfam" id="PF25797"/>
    </source>
</evidence>
<dbReference type="EMBL" id="DUZY01000002">
    <property type="protein sequence ID" value="DAD28843.1"/>
    <property type="molecule type" value="Genomic_DNA"/>
</dbReference>
<dbReference type="Pfam" id="PF25797">
    <property type="entry name" value="PDF2_C"/>
    <property type="match status" value="1"/>
</dbReference>
<proteinExistence type="predicted"/>
<evidence type="ECO:0000313" key="3">
    <source>
        <dbReference type="Proteomes" id="UP000607653"/>
    </source>
</evidence>
<comment type="caution">
    <text evidence="2">The sequence shown here is derived from an EMBL/GenBank/DDBJ whole genome shotgun (WGS) entry which is preliminary data.</text>
</comment>
<gene>
    <name evidence="2" type="ORF">HUJ06_030311</name>
</gene>